<proteinExistence type="predicted"/>
<evidence type="ECO:0000313" key="2">
    <source>
        <dbReference type="Proteomes" id="UP000640274"/>
    </source>
</evidence>
<gene>
    <name evidence="1" type="ORF">JFN88_05780</name>
</gene>
<dbReference type="Pfam" id="PF06067">
    <property type="entry name" value="DUF932"/>
    <property type="match status" value="1"/>
</dbReference>
<protein>
    <submittedName>
        <fullName evidence="1">DUF932 domain-containing protein</fullName>
    </submittedName>
</protein>
<organism evidence="1 2">
    <name type="scientific">Paenibacillus roseus</name>
    <dbReference type="NCBI Taxonomy" id="2798579"/>
    <lineage>
        <taxon>Bacteria</taxon>
        <taxon>Bacillati</taxon>
        <taxon>Bacillota</taxon>
        <taxon>Bacilli</taxon>
        <taxon>Bacillales</taxon>
        <taxon>Paenibacillaceae</taxon>
        <taxon>Paenibacillus</taxon>
    </lineage>
</organism>
<dbReference type="RefSeq" id="WP_199018376.1">
    <property type="nucleotide sequence ID" value="NZ_JAELUP010000014.1"/>
</dbReference>
<accession>A0A934J142</accession>
<reference evidence="1" key="1">
    <citation type="submission" date="2020-12" db="EMBL/GenBank/DDBJ databases">
        <authorList>
            <person name="Huq M.A."/>
        </authorList>
    </citation>
    <scope>NUCLEOTIDE SEQUENCE</scope>
    <source>
        <strain evidence="1">MAHUQ-46</strain>
    </source>
</reference>
<dbReference type="AlphaFoldDB" id="A0A934J142"/>
<dbReference type="Proteomes" id="UP000640274">
    <property type="component" value="Unassembled WGS sequence"/>
</dbReference>
<keyword evidence="2" id="KW-1185">Reference proteome</keyword>
<comment type="caution">
    <text evidence="1">The sequence shown here is derived from an EMBL/GenBank/DDBJ whole genome shotgun (WGS) entry which is preliminary data.</text>
</comment>
<name>A0A934J142_9BACL</name>
<dbReference type="InterPro" id="IPR026325">
    <property type="entry name" value="DUF932"/>
</dbReference>
<sequence length="357" mass="40274">MKTGKTLQQMAAELERQNNVKRDFVLETSGIQMAIDEGNPNLDIIRTAGEHKNIDRFSLNDIAHRQVGTHLNIPAKYYDRMRTEYPDLLAANVNAWFQRQPSRRMVRTLDGSARAFLSDRYRRIDNYEIAMAVLPVIGEMKDARVESCELTESRMYLKVVNPKLEAEVKKGDIVQAGILISNSEVGHGAVSVQPLIYRLVCSNGMVVNDLGQRRYHVGRANQSEDLELFRDETLQADDRAFMMKIQDTVRAAVDEAKFSHVVDKMREATEAEITGRLQDVVEMSANKWNLNQGESDNVLQHLIKGGDLSLFGLSSAVTRAAQDVESYDRSTEMEALGWNILNIGRNEWSDLNKGGQA</sequence>
<evidence type="ECO:0000313" key="1">
    <source>
        <dbReference type="EMBL" id="MBJ6360825.1"/>
    </source>
</evidence>
<dbReference type="EMBL" id="JAELUP010000014">
    <property type="protein sequence ID" value="MBJ6360825.1"/>
    <property type="molecule type" value="Genomic_DNA"/>
</dbReference>